<evidence type="ECO:0000313" key="6">
    <source>
        <dbReference type="Proteomes" id="UP001206128"/>
    </source>
</evidence>
<dbReference type="PANTHER" id="PTHR11014">
    <property type="entry name" value="PEPTIDASE M20 FAMILY MEMBER"/>
    <property type="match status" value="1"/>
</dbReference>
<dbReference type="SUPFAM" id="SSF55031">
    <property type="entry name" value="Bacterial exopeptidase dimerisation domain"/>
    <property type="match status" value="1"/>
</dbReference>
<feature type="binding site" evidence="2">
    <location>
        <position position="101"/>
    </location>
    <ligand>
        <name>Mn(2+)</name>
        <dbReference type="ChEBI" id="CHEBI:29035"/>
        <label>2</label>
    </ligand>
</feature>
<name>A0AAE3KHD8_9PSEU</name>
<comment type="caution">
    <text evidence="5">The sequence shown here is derived from an EMBL/GenBank/DDBJ whole genome shotgun (WGS) entry which is preliminary data.</text>
</comment>
<dbReference type="Gene3D" id="3.40.630.10">
    <property type="entry name" value="Zn peptidases"/>
    <property type="match status" value="1"/>
</dbReference>
<reference evidence="5" key="1">
    <citation type="submission" date="2022-06" db="EMBL/GenBank/DDBJ databases">
        <title>Genomic Encyclopedia of Archaeal and Bacterial Type Strains, Phase II (KMG-II): from individual species to whole genera.</title>
        <authorList>
            <person name="Goeker M."/>
        </authorList>
    </citation>
    <scope>NUCLEOTIDE SEQUENCE</scope>
    <source>
        <strain evidence="5">DSM 43935</strain>
    </source>
</reference>
<dbReference type="GO" id="GO:0019877">
    <property type="term" value="P:diaminopimelate biosynthetic process"/>
    <property type="evidence" value="ECO:0007669"/>
    <property type="project" value="UniProtKB-ARBA"/>
</dbReference>
<dbReference type="Proteomes" id="UP001206128">
    <property type="component" value="Unassembled WGS sequence"/>
</dbReference>
<dbReference type="RefSeq" id="WP_253774206.1">
    <property type="nucleotide sequence ID" value="NZ_JAMTCK010000009.1"/>
</dbReference>
<dbReference type="InterPro" id="IPR002933">
    <property type="entry name" value="Peptidase_M20"/>
</dbReference>
<evidence type="ECO:0000256" key="3">
    <source>
        <dbReference type="SAM" id="MobiDB-lite"/>
    </source>
</evidence>
<dbReference type="PIRSF" id="PIRSF005962">
    <property type="entry name" value="Pept_M20D_amidohydro"/>
    <property type="match status" value="1"/>
</dbReference>
<evidence type="ECO:0000259" key="4">
    <source>
        <dbReference type="Pfam" id="PF07687"/>
    </source>
</evidence>
<keyword evidence="2" id="KW-0464">Manganese</keyword>
<evidence type="ECO:0000256" key="2">
    <source>
        <dbReference type="PIRSR" id="PIRSR005962-1"/>
    </source>
</evidence>
<feature type="region of interest" description="Disordered" evidence="3">
    <location>
        <begin position="398"/>
        <end position="422"/>
    </location>
</feature>
<dbReference type="GO" id="GO:0046872">
    <property type="term" value="F:metal ion binding"/>
    <property type="evidence" value="ECO:0007669"/>
    <property type="project" value="UniProtKB-KW"/>
</dbReference>
<dbReference type="Pfam" id="PF01546">
    <property type="entry name" value="Peptidase_M20"/>
    <property type="match status" value="1"/>
</dbReference>
<dbReference type="InterPro" id="IPR036264">
    <property type="entry name" value="Bact_exopeptidase_dim_dom"/>
</dbReference>
<dbReference type="CDD" id="cd03886">
    <property type="entry name" value="M20_Acy1"/>
    <property type="match status" value="1"/>
</dbReference>
<dbReference type="SUPFAM" id="SSF53187">
    <property type="entry name" value="Zn-dependent exopeptidases"/>
    <property type="match status" value="1"/>
</dbReference>
<dbReference type="InterPro" id="IPR017439">
    <property type="entry name" value="Amidohydrolase"/>
</dbReference>
<gene>
    <name evidence="5" type="ORF">LX83_004068</name>
</gene>
<keyword evidence="6" id="KW-1185">Reference proteome</keyword>
<dbReference type="PANTHER" id="PTHR11014:SF63">
    <property type="entry name" value="METALLOPEPTIDASE, PUTATIVE (AFU_ORTHOLOGUE AFUA_6G09600)-RELATED"/>
    <property type="match status" value="1"/>
</dbReference>
<evidence type="ECO:0000256" key="1">
    <source>
        <dbReference type="ARBA" id="ARBA00022801"/>
    </source>
</evidence>
<dbReference type="GO" id="GO:0050118">
    <property type="term" value="F:N-acetyldiaminopimelate deacetylase activity"/>
    <property type="evidence" value="ECO:0007669"/>
    <property type="project" value="UniProtKB-ARBA"/>
</dbReference>
<feature type="binding site" evidence="2">
    <location>
        <position position="137"/>
    </location>
    <ligand>
        <name>Mn(2+)</name>
        <dbReference type="ChEBI" id="CHEBI:29035"/>
        <label>2</label>
    </ligand>
</feature>
<keyword evidence="2" id="KW-0479">Metal-binding</keyword>
<comment type="cofactor">
    <cofactor evidence="2">
        <name>Mn(2+)</name>
        <dbReference type="ChEBI" id="CHEBI:29035"/>
    </cofactor>
    <text evidence="2">The Mn(2+) ion enhances activity.</text>
</comment>
<feature type="domain" description="Peptidase M20 dimerisation" evidence="4">
    <location>
        <begin position="187"/>
        <end position="283"/>
    </location>
</feature>
<dbReference type="Pfam" id="PF07687">
    <property type="entry name" value="M20_dimer"/>
    <property type="match status" value="1"/>
</dbReference>
<proteinExistence type="predicted"/>
<evidence type="ECO:0000313" key="5">
    <source>
        <dbReference type="EMBL" id="MCP2167195.1"/>
    </source>
</evidence>
<organism evidence="5 6">
    <name type="scientific">Goodfellowiella coeruleoviolacea</name>
    <dbReference type="NCBI Taxonomy" id="334858"/>
    <lineage>
        <taxon>Bacteria</taxon>
        <taxon>Bacillati</taxon>
        <taxon>Actinomycetota</taxon>
        <taxon>Actinomycetes</taxon>
        <taxon>Pseudonocardiales</taxon>
        <taxon>Pseudonocardiaceae</taxon>
        <taxon>Goodfellowiella</taxon>
    </lineage>
</organism>
<dbReference type="InterPro" id="IPR011650">
    <property type="entry name" value="Peptidase_M20_dimer"/>
</dbReference>
<dbReference type="AlphaFoldDB" id="A0AAE3KHD8"/>
<accession>A0AAE3KHD8</accession>
<sequence length="422" mass="44549">MSLREDANALRDDLVALRRALHQEPEIGLHLPRTQEKVLAALDGLPLEISTGTALSSVTAVLRGGRPGPAVLLRGDMDALPVTERTGVEFSSRVEGAMHACGHDLHTAGLVGAARLLAARRADLPGDVVFMFQPGEEGWDGAGHMIEEGVLEAAGRTVSAAYGLHVSSSGFPTGTFVCRPGPFMAASAGLYVRVIGAGGHGSRPHNALDPVPAACEMVTALQTMITRRFDVFDPVVITVGRLQAGTRRNIIPDEAVFDATVRTFSESAAEQVGAYATRLCTDIADAYGLSVEVRYEPEYPVTVNHDSGHQLVAETVREVFGEHRFHELANPFTGSEDFSRVLDRVPGAYAFLGATMSADPATAPANHSALAAFDDNVLPDAATLLAELAVRELRQAEAAAESTVESTDRSTADGAEIAGVHA</sequence>
<dbReference type="NCBIfam" id="TIGR01891">
    <property type="entry name" value="amidohydrolases"/>
    <property type="match status" value="1"/>
</dbReference>
<keyword evidence="1 5" id="KW-0378">Hydrolase</keyword>
<dbReference type="EMBL" id="JAMTCK010000009">
    <property type="protein sequence ID" value="MCP2167195.1"/>
    <property type="molecule type" value="Genomic_DNA"/>
</dbReference>
<feature type="binding site" evidence="2">
    <location>
        <position position="165"/>
    </location>
    <ligand>
        <name>Mn(2+)</name>
        <dbReference type="ChEBI" id="CHEBI:29035"/>
        <label>2</label>
    </ligand>
</feature>
<dbReference type="FunFam" id="3.30.70.360:FF:000001">
    <property type="entry name" value="N-acetyldiaminopimelate deacetylase"/>
    <property type="match status" value="1"/>
</dbReference>
<feature type="binding site" evidence="2">
    <location>
        <position position="103"/>
    </location>
    <ligand>
        <name>Mn(2+)</name>
        <dbReference type="ChEBI" id="CHEBI:29035"/>
        <label>2</label>
    </ligand>
</feature>
<dbReference type="Gene3D" id="3.30.70.360">
    <property type="match status" value="1"/>
</dbReference>
<feature type="binding site" evidence="2">
    <location>
        <position position="367"/>
    </location>
    <ligand>
        <name>Mn(2+)</name>
        <dbReference type="ChEBI" id="CHEBI:29035"/>
        <label>2</label>
    </ligand>
</feature>
<protein>
    <submittedName>
        <fullName evidence="5">Hippurate hydrolase</fullName>
    </submittedName>
</protein>